<dbReference type="PANTHER" id="PTHR46539">
    <property type="entry name" value="E3 UBIQUITIN-PROTEIN LIGASE ATL42"/>
    <property type="match status" value="1"/>
</dbReference>
<dbReference type="InterPro" id="IPR013083">
    <property type="entry name" value="Znf_RING/FYVE/PHD"/>
</dbReference>
<dbReference type="SMART" id="SM00184">
    <property type="entry name" value="RING"/>
    <property type="match status" value="1"/>
</dbReference>
<gene>
    <name evidence="13" type="primary">LOC110798739</name>
</gene>
<dbReference type="InterPro" id="IPR001841">
    <property type="entry name" value="Znf_RING"/>
</dbReference>
<evidence type="ECO:0000256" key="2">
    <source>
        <dbReference type="ARBA" id="ARBA00022692"/>
    </source>
</evidence>
<evidence type="ECO:0000313" key="12">
    <source>
        <dbReference type="Proteomes" id="UP000813463"/>
    </source>
</evidence>
<dbReference type="PROSITE" id="PS50089">
    <property type="entry name" value="ZF_RING_2"/>
    <property type="match status" value="1"/>
</dbReference>
<evidence type="ECO:0000256" key="4">
    <source>
        <dbReference type="ARBA" id="ARBA00022771"/>
    </source>
</evidence>
<feature type="region of interest" description="Disordered" evidence="10">
    <location>
        <begin position="370"/>
        <end position="392"/>
    </location>
</feature>
<evidence type="ECO:0000256" key="7">
    <source>
        <dbReference type="ARBA" id="ARBA00023136"/>
    </source>
</evidence>
<reference evidence="13" key="2">
    <citation type="submission" date="2025-08" db="UniProtKB">
        <authorList>
            <consortium name="RefSeq"/>
        </authorList>
    </citation>
    <scope>IDENTIFICATION</scope>
    <source>
        <tissue evidence="13">Leaf</tissue>
    </source>
</reference>
<protein>
    <submittedName>
        <fullName evidence="13">E3 ubiquitin-protein ligase ATL42 isoform X2</fullName>
    </submittedName>
</protein>
<evidence type="ECO:0000256" key="3">
    <source>
        <dbReference type="ARBA" id="ARBA00022723"/>
    </source>
</evidence>
<dbReference type="SUPFAM" id="SSF57850">
    <property type="entry name" value="RING/U-box"/>
    <property type="match status" value="1"/>
</dbReference>
<keyword evidence="5" id="KW-0862">Zinc</keyword>
<evidence type="ECO:0000256" key="9">
    <source>
        <dbReference type="PROSITE-ProRule" id="PRU00175"/>
    </source>
</evidence>
<sequence>MPYSLQGSSIAAPQAMQQSPFSSINRRPSAIHSVGLNNGNTQQGGGMFGNNTRFSGIDKAVVDSLPFFRFASLKGSKHGLQCAVCLAEFEDVEILRLLPKCKHGFHIECVDLWLEHHSTCPLCRQKVSVEDLTNNNSSRSMSMSMSMRFFIGGQKPEDNTGEESSSFELFIERESDDQRSSSSRFSIGGSFRTILSSKTEEKEEIHINLEQNDHHHHSQGKILHRLNHQIVVSDIVFKNRWSDVSSSDLMFLNSEMLGVMSSDSFPKEGGDDNPHKVDQSSLINTSPPRRSSLISADKRAMSEITTCTRFKDFMSMKNKLRQCLANSEINNNNNKSDNDNDGDYVREDLINRRKKWFPIAKRTVQWFANREKNRSQQQQQQQQQGTSQTLDV</sequence>
<reference evidence="12" key="1">
    <citation type="journal article" date="2021" name="Nat. Commun.">
        <title>Genomic analyses provide insights into spinach domestication and the genetic basis of agronomic traits.</title>
        <authorList>
            <person name="Cai X."/>
            <person name="Sun X."/>
            <person name="Xu C."/>
            <person name="Sun H."/>
            <person name="Wang X."/>
            <person name="Ge C."/>
            <person name="Zhang Z."/>
            <person name="Wang Q."/>
            <person name="Fei Z."/>
            <person name="Jiao C."/>
            <person name="Wang Q."/>
        </authorList>
    </citation>
    <scope>NUCLEOTIDE SEQUENCE [LARGE SCALE GENOMIC DNA]</scope>
    <source>
        <strain evidence="12">cv. Varoflay</strain>
    </source>
</reference>
<dbReference type="RefSeq" id="XP_056692962.1">
    <property type="nucleotide sequence ID" value="XM_056836984.1"/>
</dbReference>
<evidence type="ECO:0000256" key="8">
    <source>
        <dbReference type="ARBA" id="ARBA00024209"/>
    </source>
</evidence>
<keyword evidence="12" id="KW-1185">Reference proteome</keyword>
<dbReference type="Pfam" id="PF13639">
    <property type="entry name" value="zf-RING_2"/>
    <property type="match status" value="1"/>
</dbReference>
<comment type="subcellular location">
    <subcellularLocation>
        <location evidence="1">Membrane</location>
    </subcellularLocation>
</comment>
<dbReference type="CDD" id="cd16461">
    <property type="entry name" value="RING-H2_EL5-like"/>
    <property type="match status" value="1"/>
</dbReference>
<evidence type="ECO:0000256" key="5">
    <source>
        <dbReference type="ARBA" id="ARBA00022833"/>
    </source>
</evidence>
<accession>A0ABM3RBH2</accession>
<proteinExistence type="inferred from homology"/>
<evidence type="ECO:0000313" key="13">
    <source>
        <dbReference type="RefSeq" id="XP_056692962.1"/>
    </source>
</evidence>
<evidence type="ECO:0000256" key="1">
    <source>
        <dbReference type="ARBA" id="ARBA00004370"/>
    </source>
</evidence>
<name>A0ABM3RBH2_SPIOL</name>
<dbReference type="PANTHER" id="PTHR46539:SF1">
    <property type="entry name" value="E3 UBIQUITIN-PROTEIN LIGASE ATL42"/>
    <property type="match status" value="1"/>
</dbReference>
<dbReference type="Proteomes" id="UP000813463">
    <property type="component" value="Chromosome 2"/>
</dbReference>
<feature type="compositionally biased region" description="Polar residues" evidence="10">
    <location>
        <begin position="279"/>
        <end position="294"/>
    </location>
</feature>
<keyword evidence="4 9" id="KW-0863">Zinc-finger</keyword>
<keyword evidence="3" id="KW-0479">Metal-binding</keyword>
<evidence type="ECO:0000256" key="6">
    <source>
        <dbReference type="ARBA" id="ARBA00022989"/>
    </source>
</evidence>
<keyword evidence="6" id="KW-1133">Transmembrane helix</keyword>
<evidence type="ECO:0000259" key="11">
    <source>
        <dbReference type="PROSITE" id="PS50089"/>
    </source>
</evidence>
<evidence type="ECO:0000256" key="10">
    <source>
        <dbReference type="SAM" id="MobiDB-lite"/>
    </source>
</evidence>
<keyword evidence="2" id="KW-0812">Transmembrane</keyword>
<dbReference type="Gene3D" id="3.30.40.10">
    <property type="entry name" value="Zinc/RING finger domain, C3HC4 (zinc finger)"/>
    <property type="match status" value="1"/>
</dbReference>
<keyword evidence="7" id="KW-0472">Membrane</keyword>
<feature type="compositionally biased region" description="Basic and acidic residues" evidence="10">
    <location>
        <begin position="265"/>
        <end position="278"/>
    </location>
</feature>
<organism evidence="12 13">
    <name type="scientific">Spinacia oleracea</name>
    <name type="common">Spinach</name>
    <dbReference type="NCBI Taxonomy" id="3562"/>
    <lineage>
        <taxon>Eukaryota</taxon>
        <taxon>Viridiplantae</taxon>
        <taxon>Streptophyta</taxon>
        <taxon>Embryophyta</taxon>
        <taxon>Tracheophyta</taxon>
        <taxon>Spermatophyta</taxon>
        <taxon>Magnoliopsida</taxon>
        <taxon>eudicotyledons</taxon>
        <taxon>Gunneridae</taxon>
        <taxon>Pentapetalae</taxon>
        <taxon>Caryophyllales</taxon>
        <taxon>Chenopodiaceae</taxon>
        <taxon>Chenopodioideae</taxon>
        <taxon>Anserineae</taxon>
        <taxon>Spinacia</taxon>
    </lineage>
</organism>
<feature type="region of interest" description="Disordered" evidence="10">
    <location>
        <begin position="262"/>
        <end position="295"/>
    </location>
</feature>
<dbReference type="GeneID" id="110798739"/>
<feature type="domain" description="RING-type" evidence="11">
    <location>
        <begin position="82"/>
        <end position="124"/>
    </location>
</feature>
<comment type="similarity">
    <text evidence="8">Belongs to the RING-type zinc finger family. ATL subfamily.</text>
</comment>